<organism evidence="7 8">
    <name type="scientific">Arabidopsis thaliana</name>
    <name type="common">Mouse-ear cress</name>
    <dbReference type="NCBI Taxonomy" id="3702"/>
    <lineage>
        <taxon>Eukaryota</taxon>
        <taxon>Viridiplantae</taxon>
        <taxon>Streptophyta</taxon>
        <taxon>Embryophyta</taxon>
        <taxon>Tracheophyta</taxon>
        <taxon>Spermatophyta</taxon>
        <taxon>Magnoliopsida</taxon>
        <taxon>eudicotyledons</taxon>
        <taxon>Gunneridae</taxon>
        <taxon>Pentapetalae</taxon>
        <taxon>rosids</taxon>
        <taxon>malvids</taxon>
        <taxon>Brassicales</taxon>
        <taxon>Brassicaceae</taxon>
        <taxon>Camelineae</taxon>
        <taxon>Arabidopsis</taxon>
    </lineage>
</organism>
<evidence type="ECO:0000256" key="3">
    <source>
        <dbReference type="ARBA" id="ARBA00022471"/>
    </source>
</evidence>
<comment type="similarity">
    <text evidence="2 6">Belongs to the plant self-incompatibility (S1) protein family.</text>
</comment>
<dbReference type="EMBL" id="CACRSJ010000106">
    <property type="protein sequence ID" value="VYS58786.1"/>
    <property type="molecule type" value="Genomic_DNA"/>
</dbReference>
<evidence type="ECO:0000256" key="2">
    <source>
        <dbReference type="ARBA" id="ARBA00005581"/>
    </source>
</evidence>
<reference evidence="7 8" key="1">
    <citation type="submission" date="2019-11" db="EMBL/GenBank/DDBJ databases">
        <authorList>
            <person name="Jiao W.-B."/>
            <person name="Schneeberger K."/>
        </authorList>
    </citation>
    <scope>NUCLEOTIDE SEQUENCE [LARGE SCALE GENOMIC DNA]</scope>
    <source>
        <strain evidence="8">cv. An-1</strain>
    </source>
</reference>
<dbReference type="GO" id="GO:0005576">
    <property type="term" value="C:extracellular region"/>
    <property type="evidence" value="ECO:0007669"/>
    <property type="project" value="UniProtKB-SubCell"/>
</dbReference>
<keyword evidence="3 6" id="KW-0713">Self-incompatibility</keyword>
<dbReference type="PANTHER" id="PTHR31232">
    <property type="match status" value="1"/>
</dbReference>
<keyword evidence="4 6" id="KW-0964">Secreted</keyword>
<evidence type="ECO:0000256" key="1">
    <source>
        <dbReference type="ARBA" id="ARBA00004613"/>
    </source>
</evidence>
<evidence type="ECO:0000313" key="8">
    <source>
        <dbReference type="Proteomes" id="UP000426265"/>
    </source>
</evidence>
<sequence>MKQLLVFLFVFSICMLDHVSGGGIRISNELKNKKLLWMRCYSKDDVLGPKIIPIGQHYENLFDINFWHTTRFMCTLRQGPNFRHYQNFTAFKLFAMADEGGLWDWRARENGIYLKKEAGEKVLNPIWMHKEYAWIY</sequence>
<dbReference type="Pfam" id="PF05938">
    <property type="entry name" value="Self-incomp_S1"/>
    <property type="match status" value="1"/>
</dbReference>
<accession>A0A654FB53</accession>
<dbReference type="GO" id="GO:0060320">
    <property type="term" value="P:rejection of self pollen"/>
    <property type="evidence" value="ECO:0007669"/>
    <property type="project" value="UniProtKB-KW"/>
</dbReference>
<evidence type="ECO:0000256" key="5">
    <source>
        <dbReference type="ARBA" id="ARBA00022729"/>
    </source>
</evidence>
<name>A0A654FB53_ARATH</name>
<comment type="subcellular location">
    <subcellularLocation>
        <location evidence="1 6">Secreted</location>
    </subcellularLocation>
</comment>
<proteinExistence type="inferred from homology"/>
<evidence type="ECO:0000256" key="6">
    <source>
        <dbReference type="RuleBase" id="RU367044"/>
    </source>
</evidence>
<gene>
    <name evidence="7" type="ORF">AN1_LOCUS14231</name>
</gene>
<keyword evidence="5 6" id="KW-0732">Signal</keyword>
<dbReference type="Proteomes" id="UP000426265">
    <property type="component" value="Unassembled WGS sequence"/>
</dbReference>
<evidence type="ECO:0000313" key="7">
    <source>
        <dbReference type="EMBL" id="VYS58786.1"/>
    </source>
</evidence>
<dbReference type="InterPro" id="IPR010264">
    <property type="entry name" value="Self-incomp_S1"/>
</dbReference>
<dbReference type="PANTHER" id="PTHR31232:SF54">
    <property type="entry name" value="S-PROTEIN HOMOLOG-RELATED"/>
    <property type="match status" value="1"/>
</dbReference>
<feature type="signal peptide" evidence="6">
    <location>
        <begin position="1"/>
        <end position="21"/>
    </location>
</feature>
<dbReference type="ExpressionAtlas" id="A0A654FB53">
    <property type="expression patterns" value="baseline"/>
</dbReference>
<feature type="chain" id="PRO_5025096821" description="S-protein homolog" evidence="6">
    <location>
        <begin position="22"/>
        <end position="136"/>
    </location>
</feature>
<protein>
    <recommendedName>
        <fullName evidence="6">S-protein homolog</fullName>
    </recommendedName>
</protein>
<dbReference type="AlphaFoldDB" id="A0A654FB53"/>
<evidence type="ECO:0000256" key="4">
    <source>
        <dbReference type="ARBA" id="ARBA00022525"/>
    </source>
</evidence>